<gene>
    <name evidence="4" type="primary">sbcD</name>
    <name evidence="7" type="ORF">E3O32_16990</name>
</gene>
<feature type="domain" description="Nuclease SbcCD subunit D C-terminal" evidence="6">
    <location>
        <begin position="298"/>
        <end position="385"/>
    </location>
</feature>
<dbReference type="GO" id="GO:0004519">
    <property type="term" value="F:endonuclease activity"/>
    <property type="evidence" value="ECO:0007669"/>
    <property type="project" value="UniProtKB-KW"/>
</dbReference>
<dbReference type="Pfam" id="PF12320">
    <property type="entry name" value="SbcD_C"/>
    <property type="match status" value="1"/>
</dbReference>
<keyword evidence="4" id="KW-0540">Nuclease</keyword>
<evidence type="ECO:0000259" key="5">
    <source>
        <dbReference type="Pfam" id="PF00149"/>
    </source>
</evidence>
<evidence type="ECO:0000256" key="3">
    <source>
        <dbReference type="ARBA" id="ARBA00013365"/>
    </source>
</evidence>
<organism evidence="7 8">
    <name type="scientific">Cryobacterium mannosilyticum</name>
    <dbReference type="NCBI Taxonomy" id="1259190"/>
    <lineage>
        <taxon>Bacteria</taxon>
        <taxon>Bacillati</taxon>
        <taxon>Actinomycetota</taxon>
        <taxon>Actinomycetes</taxon>
        <taxon>Micrococcales</taxon>
        <taxon>Microbacteriaceae</taxon>
        <taxon>Cryobacterium</taxon>
    </lineage>
</organism>
<dbReference type="GO" id="GO:0006310">
    <property type="term" value="P:DNA recombination"/>
    <property type="evidence" value="ECO:0007669"/>
    <property type="project" value="UniProtKB-KW"/>
</dbReference>
<dbReference type="InterPro" id="IPR026843">
    <property type="entry name" value="SbcD_C"/>
</dbReference>
<dbReference type="SUPFAM" id="SSF56300">
    <property type="entry name" value="Metallo-dependent phosphatases"/>
    <property type="match status" value="1"/>
</dbReference>
<comment type="function">
    <text evidence="4">SbcCD cleaves DNA hairpin structures. These structures can inhibit DNA replication and are intermediates in certain DNA recombination reactions. The complex acts as a 3'-&gt;5' double strand exonuclease that can open hairpins. It also has a 5' single-strand endonuclease activity.</text>
</comment>
<comment type="caution">
    <text evidence="7">The sequence shown here is derived from an EMBL/GenBank/DDBJ whole genome shotgun (WGS) entry which is preliminary data.</text>
</comment>
<evidence type="ECO:0000313" key="7">
    <source>
        <dbReference type="EMBL" id="TFB99465.1"/>
    </source>
</evidence>
<dbReference type="InterPro" id="IPR004843">
    <property type="entry name" value="Calcineurin-like_PHP"/>
</dbReference>
<reference evidence="7 8" key="1">
    <citation type="submission" date="2019-03" db="EMBL/GenBank/DDBJ databases">
        <title>Genomics of glacier-inhabiting Cryobacterium strains.</title>
        <authorList>
            <person name="Liu Q."/>
            <person name="Xin Y.-H."/>
        </authorList>
    </citation>
    <scope>NUCLEOTIDE SEQUENCE [LARGE SCALE GENOMIC DNA]</scope>
    <source>
        <strain evidence="7 8">RHLT2-21</strain>
    </source>
</reference>
<name>A0A4R8W138_9MICO</name>
<evidence type="ECO:0000256" key="1">
    <source>
        <dbReference type="ARBA" id="ARBA00010555"/>
    </source>
</evidence>
<keyword evidence="4" id="KW-0233">DNA recombination</keyword>
<dbReference type="RefSeq" id="WP_134511024.1">
    <property type="nucleotide sequence ID" value="NZ_SOFM01000052.1"/>
</dbReference>
<keyword evidence="4" id="KW-0255">Endonuclease</keyword>
<dbReference type="InterPro" id="IPR004593">
    <property type="entry name" value="SbcD"/>
</dbReference>
<keyword evidence="4" id="KW-0378">Hydrolase</keyword>
<dbReference type="Pfam" id="PF00149">
    <property type="entry name" value="Metallophos"/>
    <property type="match status" value="1"/>
</dbReference>
<dbReference type="InterPro" id="IPR050535">
    <property type="entry name" value="DNA_Repair-Maintenance_Comp"/>
</dbReference>
<dbReference type="GO" id="GO:0008408">
    <property type="term" value="F:3'-5' exonuclease activity"/>
    <property type="evidence" value="ECO:0007669"/>
    <property type="project" value="InterPro"/>
</dbReference>
<dbReference type="PANTHER" id="PTHR30337">
    <property type="entry name" value="COMPONENT OF ATP-DEPENDENT DSDNA EXONUCLEASE"/>
    <property type="match status" value="1"/>
</dbReference>
<comment type="subunit">
    <text evidence="2 4">Heterodimer of SbcC and SbcD.</text>
</comment>
<evidence type="ECO:0000313" key="8">
    <source>
        <dbReference type="Proteomes" id="UP000297643"/>
    </source>
</evidence>
<proteinExistence type="inferred from homology"/>
<evidence type="ECO:0000256" key="2">
    <source>
        <dbReference type="ARBA" id="ARBA00011322"/>
    </source>
</evidence>
<dbReference type="Proteomes" id="UP000297643">
    <property type="component" value="Unassembled WGS sequence"/>
</dbReference>
<dbReference type="Gene3D" id="3.60.21.10">
    <property type="match status" value="1"/>
</dbReference>
<dbReference type="NCBIfam" id="TIGR00619">
    <property type="entry name" value="sbcd"/>
    <property type="match status" value="1"/>
</dbReference>
<evidence type="ECO:0000259" key="6">
    <source>
        <dbReference type="Pfam" id="PF12320"/>
    </source>
</evidence>
<keyword evidence="8" id="KW-1185">Reference proteome</keyword>
<keyword evidence="4" id="KW-0235">DNA replication</keyword>
<sequence length="415" mass="45418">MKILHTSDWHIGRTFHTHSTLGHLRVVFEALVEVVRERQVQVVVVAGDVFDSAMPSADSYTLLAWVLRELRGAGAAVVMTSGNHDSATRLGFQSEWAGLAGIHIITRPDQFLEPVTISDANGPVHFYGIPYLEPAMIRHLFPEETLRNHEQVLTFAMRRIRADIAARGGRSVVLAHCFAAGVTPAAEATEVERDITAGGLDLVPIAVFGPSDGPLGDGPRGVGQRGDGQRGVGPISDGPDYVALGHIHGRATLTERVRYSGAPLHYSFSEAGKPRGAWLVDLQAGRRAEVEWVGLPVPRRLSVLTGEIEELLTADDYARFEADWVSAVLTDQVRPLDGMRRLQKRFPHCVTVEHRPLVVVDTDAASYGARLHQQNDHQIVAGFLEFVRNGVGQTDFERELVAELLAANDLREITA</sequence>
<comment type="similarity">
    <text evidence="1 4">Belongs to the SbcD family.</text>
</comment>
<dbReference type="InterPro" id="IPR029052">
    <property type="entry name" value="Metallo-depent_PP-like"/>
</dbReference>
<dbReference type="GO" id="GO:0006260">
    <property type="term" value="P:DNA replication"/>
    <property type="evidence" value="ECO:0007669"/>
    <property type="project" value="UniProtKB-KW"/>
</dbReference>
<dbReference type="AlphaFoldDB" id="A0A4R8W138"/>
<evidence type="ECO:0000256" key="4">
    <source>
        <dbReference type="RuleBase" id="RU363069"/>
    </source>
</evidence>
<feature type="domain" description="Calcineurin-like phosphoesterase" evidence="5">
    <location>
        <begin position="1"/>
        <end position="99"/>
    </location>
</feature>
<protein>
    <recommendedName>
        <fullName evidence="3 4">Nuclease SbcCD subunit D</fullName>
    </recommendedName>
</protein>
<keyword evidence="4 7" id="KW-0269">Exonuclease</keyword>
<dbReference type="PANTHER" id="PTHR30337:SF0">
    <property type="entry name" value="NUCLEASE SBCCD SUBUNIT D"/>
    <property type="match status" value="1"/>
</dbReference>
<accession>A0A4R8W138</accession>
<dbReference type="EMBL" id="SOFM01000052">
    <property type="protein sequence ID" value="TFB99465.1"/>
    <property type="molecule type" value="Genomic_DNA"/>
</dbReference>